<dbReference type="OrthoDB" id="49217at2759"/>
<evidence type="ECO:0000313" key="4">
    <source>
        <dbReference type="EMBL" id="GAX24597.1"/>
    </source>
</evidence>
<dbReference type="InterPro" id="IPR001478">
    <property type="entry name" value="PDZ"/>
</dbReference>
<sequence>MKAHVVAALTAGFVSVLGKAQKSALYPLKQRGDQAATTIRFNLTDLPIYGISYSEDSSPKLLTRFIIALFETDGQLPFYPSLFNVEMAMQDFVEAELNSAYAPFSLIKDVHAKVVSQKNTASTRNMRSLQMRGSELEMELNVTFANEPSPDISDVDLALKNAMENLTYFLTNLTNRAEGDRELENVHSAFRLEISDANSIQEPTDEVGGKEPEAKPSNIKFIIPLVCAFCAATLLIGLFAVRRQRTSRIREARARGYVGDDGNLHWDDESDIFSFETALLETPHEKNLPMKTWTSEGGGMSKELRYGDEDMGANRSRFGSHDESSYQFTEIALDSPNRGSVITSSICKHESDMNDKIESTNPVDPPRDDVAVTKKGPRSVFGLFPSRPLSAPQTDHPSRNTNNSLSTSQVVPQVALAVPMGSTEKAITPDSCTSSVFTFSDEDEGLRELDVRDDVMDIVGDIEGGYQANWQRRNIGNLKHEVKAAGSFDHSQAENAPSKEDLSLSGELIGLSVAGTQSRDAITSPRSVQSKPFDEESPPRDQPESFTDSRLHCPSGQPLPDFPPSSMINERKSMSDSKIRREKEPVTLRPKSFSDSKPRSRLHGTSYDWESEDPTGAKKNLSHSTNGYYDWGVTLRPVRSPSLFQNELNTPNGVTRSSNVYLKNTSSEGRDRKSFDALWENDEVSIVYKIGRRHTKSMVADGTTNYQSEAMDPTDWSVSTGEDGSCASTEVADTTPQTSGKKKRNFLSDFFSGSKKKSIDNFEDAKARVSVEQSPESTATDEDVAEAEAASHKQQLINDLGWLENRIASSYGALVSSPDSQVDSSIQRSLELGNESRNPLESSKGDSILEDSLSFPSGDQSRSYFGSSLDTTADLLSPGAKNSSNQKGLQTILCRDCFAPPGKLKIIIQSTKDGPAIHTVKPDSALTGHIFPGDLIVSVDDVDTRSFTAEQVMKMMTERARYERKITVLHFDKTEDL</sequence>
<gene>
    <name evidence="4" type="ORF">FisN_4Hh115</name>
</gene>
<feature type="region of interest" description="Disordered" evidence="1">
    <location>
        <begin position="706"/>
        <end position="740"/>
    </location>
</feature>
<dbReference type="Proteomes" id="UP000198406">
    <property type="component" value="Unassembled WGS sequence"/>
</dbReference>
<feature type="region of interest" description="Disordered" evidence="1">
    <location>
        <begin position="515"/>
        <end position="621"/>
    </location>
</feature>
<comment type="caution">
    <text evidence="4">The sequence shown here is derived from an EMBL/GenBank/DDBJ whole genome shotgun (WGS) entry which is preliminary data.</text>
</comment>
<organism evidence="4 5">
    <name type="scientific">Fistulifera solaris</name>
    <name type="common">Oleaginous diatom</name>
    <dbReference type="NCBI Taxonomy" id="1519565"/>
    <lineage>
        <taxon>Eukaryota</taxon>
        <taxon>Sar</taxon>
        <taxon>Stramenopiles</taxon>
        <taxon>Ochrophyta</taxon>
        <taxon>Bacillariophyta</taxon>
        <taxon>Bacillariophyceae</taxon>
        <taxon>Bacillariophycidae</taxon>
        <taxon>Naviculales</taxon>
        <taxon>Naviculaceae</taxon>
        <taxon>Fistulifera</taxon>
    </lineage>
</organism>
<dbReference type="PANTHER" id="PTHR38909">
    <property type="entry name" value="G PROTEIN GAMMA DOMAIN-CONTAINING PROTEIN"/>
    <property type="match status" value="1"/>
</dbReference>
<feature type="region of interest" description="Disordered" evidence="1">
    <location>
        <begin position="816"/>
        <end position="853"/>
    </location>
</feature>
<evidence type="ECO:0000313" key="5">
    <source>
        <dbReference type="Proteomes" id="UP000198406"/>
    </source>
</evidence>
<feature type="compositionally biased region" description="Basic and acidic residues" evidence="1">
    <location>
        <begin position="569"/>
        <end position="598"/>
    </location>
</feature>
<protein>
    <recommendedName>
        <fullName evidence="3">PDZ domain-containing protein</fullName>
    </recommendedName>
</protein>
<keyword evidence="2" id="KW-1133">Transmembrane helix</keyword>
<feature type="transmembrane region" description="Helical" evidence="2">
    <location>
        <begin position="221"/>
        <end position="241"/>
    </location>
</feature>
<dbReference type="SUPFAM" id="SSF50156">
    <property type="entry name" value="PDZ domain-like"/>
    <property type="match status" value="1"/>
</dbReference>
<feature type="region of interest" description="Disordered" evidence="1">
    <location>
        <begin position="381"/>
        <end position="406"/>
    </location>
</feature>
<keyword evidence="5" id="KW-1185">Reference proteome</keyword>
<dbReference type="AlphaFoldDB" id="A0A1Z5KEE8"/>
<feature type="compositionally biased region" description="Polar residues" evidence="1">
    <location>
        <begin position="391"/>
        <end position="406"/>
    </location>
</feature>
<evidence type="ECO:0000259" key="3">
    <source>
        <dbReference type="SMART" id="SM00228"/>
    </source>
</evidence>
<dbReference type="PANTHER" id="PTHR38909:SF1">
    <property type="entry name" value="G PROTEIN GAMMA DOMAIN-CONTAINING PROTEIN"/>
    <property type="match status" value="1"/>
</dbReference>
<feature type="compositionally biased region" description="Polar residues" evidence="1">
    <location>
        <begin position="716"/>
        <end position="739"/>
    </location>
</feature>
<feature type="compositionally biased region" description="Basic and acidic residues" evidence="1">
    <location>
        <begin position="532"/>
        <end position="551"/>
    </location>
</feature>
<feature type="domain" description="PDZ" evidence="3">
    <location>
        <begin position="902"/>
        <end position="972"/>
    </location>
</feature>
<feature type="compositionally biased region" description="Polar residues" evidence="1">
    <location>
        <begin position="515"/>
        <end position="530"/>
    </location>
</feature>
<evidence type="ECO:0000256" key="2">
    <source>
        <dbReference type="SAM" id="Phobius"/>
    </source>
</evidence>
<proteinExistence type="predicted"/>
<dbReference type="SMART" id="SM00228">
    <property type="entry name" value="PDZ"/>
    <property type="match status" value="1"/>
</dbReference>
<name>A0A1Z5KEE8_FISSO</name>
<keyword evidence="2" id="KW-0472">Membrane</keyword>
<keyword evidence="2" id="KW-0812">Transmembrane</keyword>
<accession>A0A1Z5KEE8</accession>
<dbReference type="InParanoid" id="A0A1Z5KEE8"/>
<dbReference type="InterPro" id="IPR036034">
    <property type="entry name" value="PDZ_sf"/>
</dbReference>
<evidence type="ECO:0000256" key="1">
    <source>
        <dbReference type="SAM" id="MobiDB-lite"/>
    </source>
</evidence>
<reference evidence="4 5" key="1">
    <citation type="journal article" date="2015" name="Plant Cell">
        <title>Oil accumulation by the oleaginous diatom Fistulifera solaris as revealed by the genome and transcriptome.</title>
        <authorList>
            <person name="Tanaka T."/>
            <person name="Maeda Y."/>
            <person name="Veluchamy A."/>
            <person name="Tanaka M."/>
            <person name="Abida H."/>
            <person name="Marechal E."/>
            <person name="Bowler C."/>
            <person name="Muto M."/>
            <person name="Sunaga Y."/>
            <person name="Tanaka M."/>
            <person name="Yoshino T."/>
            <person name="Taniguchi T."/>
            <person name="Fukuda Y."/>
            <person name="Nemoto M."/>
            <person name="Matsumoto M."/>
            <person name="Wong P.S."/>
            <person name="Aburatani S."/>
            <person name="Fujibuchi W."/>
        </authorList>
    </citation>
    <scope>NUCLEOTIDE SEQUENCE [LARGE SCALE GENOMIC DNA]</scope>
    <source>
        <strain evidence="4 5">JPCC DA0580</strain>
    </source>
</reference>
<dbReference type="EMBL" id="BDSP01000211">
    <property type="protein sequence ID" value="GAX24597.1"/>
    <property type="molecule type" value="Genomic_DNA"/>
</dbReference>
<feature type="compositionally biased region" description="Polar residues" evidence="1">
    <location>
        <begin position="817"/>
        <end position="828"/>
    </location>
</feature>
<dbReference type="Gene3D" id="2.30.42.10">
    <property type="match status" value="1"/>
</dbReference>